<keyword evidence="2" id="KW-1185">Reference proteome</keyword>
<accession>A0A1H6V099</accession>
<evidence type="ECO:0000313" key="1">
    <source>
        <dbReference type="EMBL" id="SEI93682.1"/>
    </source>
</evidence>
<dbReference type="Proteomes" id="UP000199420">
    <property type="component" value="Unassembled WGS sequence"/>
</dbReference>
<evidence type="ECO:0000313" key="2">
    <source>
        <dbReference type="Proteomes" id="UP000199420"/>
    </source>
</evidence>
<proteinExistence type="predicted"/>
<gene>
    <name evidence="1" type="ORF">SAMN04487997_2092</name>
</gene>
<reference evidence="1 2" key="1">
    <citation type="submission" date="2016-10" db="EMBL/GenBank/DDBJ databases">
        <authorList>
            <person name="de Groot N.N."/>
        </authorList>
    </citation>
    <scope>NUCLEOTIDE SEQUENCE [LARGE SCALE GENOMIC DNA]</scope>
    <source>
        <strain evidence="1 2">DSM 26515</strain>
    </source>
</reference>
<dbReference type="RefSeq" id="WP_091335802.1">
    <property type="nucleotide sequence ID" value="NZ_FNYC01000003.1"/>
</dbReference>
<sequence length="68" mass="8060">MATEEQIQKRMALAYRLLALEIEHRDRVRSEQLDDSDAERAVRLRQAYIGRMQRMLARRHPAIELRAG</sequence>
<dbReference type="EMBL" id="FNYC01000003">
    <property type="protein sequence ID" value="SEI93682.1"/>
    <property type="molecule type" value="Genomic_DNA"/>
</dbReference>
<organism evidence="1 2">
    <name type="scientific">Frateuria terrea</name>
    <dbReference type="NCBI Taxonomy" id="529704"/>
    <lineage>
        <taxon>Bacteria</taxon>
        <taxon>Pseudomonadati</taxon>
        <taxon>Pseudomonadota</taxon>
        <taxon>Gammaproteobacteria</taxon>
        <taxon>Lysobacterales</taxon>
        <taxon>Rhodanobacteraceae</taxon>
        <taxon>Frateuria</taxon>
    </lineage>
</organism>
<name>A0A1H6V099_9GAMM</name>
<protein>
    <submittedName>
        <fullName evidence="1">Uncharacterized protein</fullName>
    </submittedName>
</protein>
<dbReference type="AlphaFoldDB" id="A0A1H6V099"/>